<dbReference type="Pfam" id="PF00023">
    <property type="entry name" value="Ank"/>
    <property type="match status" value="1"/>
</dbReference>
<feature type="compositionally biased region" description="Polar residues" evidence="4">
    <location>
        <begin position="103"/>
        <end position="135"/>
    </location>
</feature>
<evidence type="ECO:0000256" key="3">
    <source>
        <dbReference type="PROSITE-ProRule" id="PRU00023"/>
    </source>
</evidence>
<dbReference type="InterPro" id="IPR050663">
    <property type="entry name" value="Ankyrin-SOCS_Box"/>
</dbReference>
<feature type="region of interest" description="Disordered" evidence="4">
    <location>
        <begin position="65"/>
        <end position="86"/>
    </location>
</feature>
<dbReference type="GO" id="GO:0005634">
    <property type="term" value="C:nucleus"/>
    <property type="evidence" value="ECO:0007669"/>
    <property type="project" value="TreeGrafter"/>
</dbReference>
<gene>
    <name evidence="5" type="ORF">ASTO00021_LOCUS17872</name>
</gene>
<evidence type="ECO:0000313" key="5">
    <source>
        <dbReference type="EMBL" id="CAE0447908.1"/>
    </source>
</evidence>
<sequence>MDKASSLKELTLKETPQMDLESDLEHIDMDDLGSEIDFNIDMFNPNGLKPFSNRRKCEPLMQIHEESESANSNVHSSPNENSNSLTVTDVGFKRLRLDSECSNAATFSSSPEQKVSSSMRSYPSLSTHTQSCQRYESTRRRRSRSVSFSFSNALPGTPTDSIVQDRAKYTKSNIGMTPLMAAAREGNVEKVESLLKDTDDNVNITAVDKRDFDALMYAVRDGHVKVVNLLLNHLQKQNKHFDNRRTKYGLTHVLYAALNGHKECVELLYQNSKKGKEILNCTDEYGFTPLMGAARNGHMETAKVLIELGADVEQRDRNGLTALFWAVISKNMGMVSLLVSNGAKVNTREDKNKSPLLWAVVKEETEIAQHLLGLGAKVCDAVRLYCVMDHIKKSKAKQALRRETAELKHMVPASSGV</sequence>
<feature type="repeat" description="ANK" evidence="3">
    <location>
        <begin position="318"/>
        <end position="350"/>
    </location>
</feature>
<dbReference type="InterPro" id="IPR036770">
    <property type="entry name" value="Ankyrin_rpt-contain_sf"/>
</dbReference>
<dbReference type="SUPFAM" id="SSF48403">
    <property type="entry name" value="Ankyrin repeat"/>
    <property type="match status" value="1"/>
</dbReference>
<proteinExistence type="predicted"/>
<accession>A0A7S3PR95</accession>
<dbReference type="PANTHER" id="PTHR24193">
    <property type="entry name" value="ANKYRIN REPEAT PROTEIN"/>
    <property type="match status" value="1"/>
</dbReference>
<reference evidence="5" key="1">
    <citation type="submission" date="2021-01" db="EMBL/GenBank/DDBJ databases">
        <authorList>
            <person name="Corre E."/>
            <person name="Pelletier E."/>
            <person name="Niang G."/>
            <person name="Scheremetjew M."/>
            <person name="Finn R."/>
            <person name="Kale V."/>
            <person name="Holt S."/>
            <person name="Cochrane G."/>
            <person name="Meng A."/>
            <person name="Brown T."/>
            <person name="Cohen L."/>
        </authorList>
    </citation>
    <scope>NUCLEOTIDE SEQUENCE</scope>
    <source>
        <strain evidence="5">GSBS06</strain>
    </source>
</reference>
<protein>
    <submittedName>
        <fullName evidence="5">Uncharacterized protein</fullName>
    </submittedName>
</protein>
<evidence type="ECO:0000256" key="1">
    <source>
        <dbReference type="ARBA" id="ARBA00022737"/>
    </source>
</evidence>
<feature type="repeat" description="ANK" evidence="3">
    <location>
        <begin position="285"/>
        <end position="317"/>
    </location>
</feature>
<feature type="compositionally biased region" description="Polar residues" evidence="4">
    <location>
        <begin position="69"/>
        <end position="86"/>
    </location>
</feature>
<feature type="region of interest" description="Disordered" evidence="4">
    <location>
        <begin position="103"/>
        <end position="140"/>
    </location>
</feature>
<keyword evidence="1" id="KW-0677">Repeat</keyword>
<evidence type="ECO:0000256" key="2">
    <source>
        <dbReference type="ARBA" id="ARBA00023043"/>
    </source>
</evidence>
<dbReference type="GO" id="GO:0045944">
    <property type="term" value="P:positive regulation of transcription by RNA polymerase II"/>
    <property type="evidence" value="ECO:0007669"/>
    <property type="project" value="TreeGrafter"/>
</dbReference>
<dbReference type="Gene3D" id="1.25.40.20">
    <property type="entry name" value="Ankyrin repeat-containing domain"/>
    <property type="match status" value="2"/>
</dbReference>
<dbReference type="EMBL" id="HBIN01023222">
    <property type="protein sequence ID" value="CAE0447908.1"/>
    <property type="molecule type" value="Transcribed_RNA"/>
</dbReference>
<dbReference type="PANTHER" id="PTHR24193:SF121">
    <property type="entry name" value="ADA2A-CONTAINING COMPLEX COMPONENT 3, ISOFORM D"/>
    <property type="match status" value="1"/>
</dbReference>
<keyword evidence="2 3" id="KW-0040">ANK repeat</keyword>
<organism evidence="5">
    <name type="scientific">Aplanochytrium stocchinoi</name>
    <dbReference type="NCBI Taxonomy" id="215587"/>
    <lineage>
        <taxon>Eukaryota</taxon>
        <taxon>Sar</taxon>
        <taxon>Stramenopiles</taxon>
        <taxon>Bigyra</taxon>
        <taxon>Labyrinthulomycetes</taxon>
        <taxon>Thraustochytrida</taxon>
        <taxon>Thraustochytriidae</taxon>
        <taxon>Aplanochytrium</taxon>
    </lineage>
</organism>
<dbReference type="GO" id="GO:0000976">
    <property type="term" value="F:transcription cis-regulatory region binding"/>
    <property type="evidence" value="ECO:0007669"/>
    <property type="project" value="TreeGrafter"/>
</dbReference>
<evidence type="ECO:0000256" key="4">
    <source>
        <dbReference type="SAM" id="MobiDB-lite"/>
    </source>
</evidence>
<name>A0A7S3PR95_9STRA</name>
<dbReference type="PROSITE" id="PS50088">
    <property type="entry name" value="ANK_REPEAT"/>
    <property type="match status" value="2"/>
</dbReference>
<dbReference type="PRINTS" id="PR01415">
    <property type="entry name" value="ANKYRIN"/>
</dbReference>
<dbReference type="PROSITE" id="PS50297">
    <property type="entry name" value="ANK_REP_REGION"/>
    <property type="match status" value="2"/>
</dbReference>
<dbReference type="InterPro" id="IPR002110">
    <property type="entry name" value="Ankyrin_rpt"/>
</dbReference>
<dbReference type="AlphaFoldDB" id="A0A7S3PR95"/>
<dbReference type="Pfam" id="PF12796">
    <property type="entry name" value="Ank_2"/>
    <property type="match status" value="2"/>
</dbReference>
<dbReference type="SMART" id="SM00248">
    <property type="entry name" value="ANK"/>
    <property type="match status" value="6"/>
</dbReference>